<organism evidence="4 5">
    <name type="scientific">Xenotaenia resolanae</name>
    <dbReference type="NCBI Taxonomy" id="208358"/>
    <lineage>
        <taxon>Eukaryota</taxon>
        <taxon>Metazoa</taxon>
        <taxon>Chordata</taxon>
        <taxon>Craniata</taxon>
        <taxon>Vertebrata</taxon>
        <taxon>Euteleostomi</taxon>
        <taxon>Actinopterygii</taxon>
        <taxon>Neopterygii</taxon>
        <taxon>Teleostei</taxon>
        <taxon>Neoteleostei</taxon>
        <taxon>Acanthomorphata</taxon>
        <taxon>Ovalentaria</taxon>
        <taxon>Atherinomorphae</taxon>
        <taxon>Cyprinodontiformes</taxon>
        <taxon>Goodeidae</taxon>
        <taxon>Xenotaenia</taxon>
    </lineage>
</organism>
<evidence type="ECO:0000259" key="3">
    <source>
        <dbReference type="PROSITE" id="PS50824"/>
    </source>
</evidence>
<dbReference type="PROSITE" id="PS50824">
    <property type="entry name" value="DAPIN"/>
    <property type="match status" value="1"/>
</dbReference>
<evidence type="ECO:0000256" key="2">
    <source>
        <dbReference type="ARBA" id="ARBA00022490"/>
    </source>
</evidence>
<dbReference type="EMBL" id="JAHRIM010033834">
    <property type="protein sequence ID" value="MEQ2265769.1"/>
    <property type="molecule type" value="Genomic_DNA"/>
</dbReference>
<dbReference type="CDD" id="cd08321">
    <property type="entry name" value="Pyrin_ASC-like"/>
    <property type="match status" value="1"/>
</dbReference>
<comment type="subcellular location">
    <subcellularLocation>
        <location evidence="1">Cytoplasm</location>
    </subcellularLocation>
</comment>
<dbReference type="InterPro" id="IPR029495">
    <property type="entry name" value="NACHT-assoc"/>
</dbReference>
<dbReference type="SMART" id="SM01289">
    <property type="entry name" value="PYRIN"/>
    <property type="match status" value="1"/>
</dbReference>
<dbReference type="InterPro" id="IPR004020">
    <property type="entry name" value="DAPIN"/>
</dbReference>
<reference evidence="4 5" key="1">
    <citation type="submission" date="2021-06" db="EMBL/GenBank/DDBJ databases">
        <authorList>
            <person name="Palmer J.M."/>
        </authorList>
    </citation>
    <scope>NUCLEOTIDE SEQUENCE [LARGE SCALE GENOMIC DNA]</scope>
    <source>
        <strain evidence="4 5">XR_2019</strain>
        <tissue evidence="4">Muscle</tissue>
    </source>
</reference>
<evidence type="ECO:0000256" key="1">
    <source>
        <dbReference type="ARBA" id="ARBA00004496"/>
    </source>
</evidence>
<dbReference type="Gene3D" id="1.10.533.10">
    <property type="entry name" value="Death Domain, Fas"/>
    <property type="match status" value="1"/>
</dbReference>
<dbReference type="Proteomes" id="UP001444071">
    <property type="component" value="Unassembled WGS sequence"/>
</dbReference>
<keyword evidence="2" id="KW-0963">Cytoplasm</keyword>
<feature type="non-terminal residue" evidence="4">
    <location>
        <position position="197"/>
    </location>
</feature>
<accession>A0ABV0W9L5</accession>
<keyword evidence="5" id="KW-1185">Reference proteome</keyword>
<protein>
    <recommendedName>
        <fullName evidence="3">Pyrin domain-containing protein</fullName>
    </recommendedName>
</protein>
<dbReference type="SUPFAM" id="SSF47986">
    <property type="entry name" value="DEATH domain"/>
    <property type="match status" value="1"/>
</dbReference>
<dbReference type="Pfam" id="PF02758">
    <property type="entry name" value="PYRIN"/>
    <property type="match status" value="1"/>
</dbReference>
<comment type="caution">
    <text evidence="4">The sequence shown here is derived from an EMBL/GenBank/DDBJ whole genome shotgun (WGS) entry which is preliminary data.</text>
</comment>
<dbReference type="InterPro" id="IPR011029">
    <property type="entry name" value="DEATH-like_dom_sf"/>
</dbReference>
<dbReference type="SMART" id="SM01288">
    <property type="entry name" value="FISNA"/>
    <property type="match status" value="1"/>
</dbReference>
<evidence type="ECO:0000313" key="5">
    <source>
        <dbReference type="Proteomes" id="UP001444071"/>
    </source>
</evidence>
<sequence length="197" mass="22489">MTPEDLLNTLDNLGNEEFIRFKWFLQNIDCLQDLPTIKKGQLHMANREDTVDLMVQTYRLPGALKVTGKILEKINRNDLLQSLSVSNSEPEVCVGDVEDSSVNIGHASSQPQAPLPQREDLMVPVPEPHPITFYQRMLQLNFQDKFMCTQAGWAEDKQRLLDIYTEVYITAGCDVHINTQHEVRQIENVLKPAEEIA</sequence>
<gene>
    <name evidence="4" type="ORF">XENORESO_012280</name>
</gene>
<evidence type="ECO:0000313" key="4">
    <source>
        <dbReference type="EMBL" id="MEQ2265769.1"/>
    </source>
</evidence>
<name>A0ABV0W9L5_9TELE</name>
<dbReference type="Pfam" id="PF14484">
    <property type="entry name" value="FISNA"/>
    <property type="match status" value="1"/>
</dbReference>
<proteinExistence type="predicted"/>
<feature type="domain" description="Pyrin" evidence="3">
    <location>
        <begin position="1"/>
        <end position="89"/>
    </location>
</feature>